<accession>A0A5J4ZJG8</accession>
<dbReference type="EMBL" id="CM018050">
    <property type="protein sequence ID" value="KAA8517642.1"/>
    <property type="molecule type" value="Genomic_DNA"/>
</dbReference>
<protein>
    <submittedName>
        <fullName evidence="2">Uncharacterized protein</fullName>
    </submittedName>
</protein>
<evidence type="ECO:0000256" key="1">
    <source>
        <dbReference type="SAM" id="MobiDB-lite"/>
    </source>
</evidence>
<name>A0A5J4ZJG8_9ASTE</name>
<feature type="compositionally biased region" description="Polar residues" evidence="1">
    <location>
        <begin position="47"/>
        <end position="59"/>
    </location>
</feature>
<evidence type="ECO:0000313" key="3">
    <source>
        <dbReference type="Proteomes" id="UP000325577"/>
    </source>
</evidence>
<sequence length="108" mass="11874">MMRKKKRQSEREAGIAQRNHYMWGRRDEVEVDSTLDPPENEARLGNELQSNGQTNVSSTLNGLTSLVSVQQASSGSHVLPQATGENVEQVHEDRCIAPGVKEQESGGD</sequence>
<proteinExistence type="predicted"/>
<gene>
    <name evidence="2" type="ORF">F0562_015116</name>
</gene>
<evidence type="ECO:0000313" key="2">
    <source>
        <dbReference type="EMBL" id="KAA8517642.1"/>
    </source>
</evidence>
<dbReference type="Proteomes" id="UP000325577">
    <property type="component" value="Linkage Group LG7"/>
</dbReference>
<organism evidence="2 3">
    <name type="scientific">Nyssa sinensis</name>
    <dbReference type="NCBI Taxonomy" id="561372"/>
    <lineage>
        <taxon>Eukaryota</taxon>
        <taxon>Viridiplantae</taxon>
        <taxon>Streptophyta</taxon>
        <taxon>Embryophyta</taxon>
        <taxon>Tracheophyta</taxon>
        <taxon>Spermatophyta</taxon>
        <taxon>Magnoliopsida</taxon>
        <taxon>eudicotyledons</taxon>
        <taxon>Gunneridae</taxon>
        <taxon>Pentapetalae</taxon>
        <taxon>asterids</taxon>
        <taxon>Cornales</taxon>
        <taxon>Nyssaceae</taxon>
        <taxon>Nyssa</taxon>
    </lineage>
</organism>
<keyword evidence="3" id="KW-1185">Reference proteome</keyword>
<reference evidence="2 3" key="1">
    <citation type="submission" date="2019-09" db="EMBL/GenBank/DDBJ databases">
        <title>A chromosome-level genome assembly of the Chinese tupelo Nyssa sinensis.</title>
        <authorList>
            <person name="Yang X."/>
            <person name="Kang M."/>
            <person name="Yang Y."/>
            <person name="Xiong H."/>
            <person name="Wang M."/>
            <person name="Zhang Z."/>
            <person name="Wang Z."/>
            <person name="Wu H."/>
            <person name="Ma T."/>
            <person name="Liu J."/>
            <person name="Xi Z."/>
        </authorList>
    </citation>
    <scope>NUCLEOTIDE SEQUENCE [LARGE SCALE GENOMIC DNA]</scope>
    <source>
        <strain evidence="2">J267</strain>
        <tissue evidence="2">Leaf</tissue>
    </source>
</reference>
<feature type="region of interest" description="Disordered" evidence="1">
    <location>
        <begin position="1"/>
        <end position="59"/>
    </location>
</feature>
<dbReference type="AlphaFoldDB" id="A0A5J4ZJG8"/>